<protein>
    <submittedName>
        <fullName evidence="2">Uncharacterized protein</fullName>
    </submittedName>
</protein>
<sequence>MRFSSGALHCTLIRRVSFDSVSLMRWRGLEGLRVGAAVPAGAVIPVVVGANGLSLWAGQDHVRVLLAVTGWARQKSTFTQTV</sequence>
<reference evidence="2 3" key="1">
    <citation type="journal article" date="2008" name="Nature">
        <title>The genome of the model beetle and pest Tribolium castaneum.</title>
        <authorList>
            <consortium name="Tribolium Genome Sequencing Consortium"/>
            <person name="Richards S."/>
            <person name="Gibbs R.A."/>
            <person name="Weinstock G.M."/>
            <person name="Brown S.J."/>
            <person name="Denell R."/>
            <person name="Beeman R.W."/>
            <person name="Gibbs R."/>
            <person name="Beeman R.W."/>
            <person name="Brown S.J."/>
            <person name="Bucher G."/>
            <person name="Friedrich M."/>
            <person name="Grimmelikhuijzen C.J."/>
            <person name="Klingler M."/>
            <person name="Lorenzen M."/>
            <person name="Richards S."/>
            <person name="Roth S."/>
            <person name="Schroder R."/>
            <person name="Tautz D."/>
            <person name="Zdobnov E.M."/>
            <person name="Muzny D."/>
            <person name="Gibbs R.A."/>
            <person name="Weinstock G.M."/>
            <person name="Attaway T."/>
            <person name="Bell S."/>
            <person name="Buhay C.J."/>
            <person name="Chandrabose M.N."/>
            <person name="Chavez D."/>
            <person name="Clerk-Blankenburg K.P."/>
            <person name="Cree A."/>
            <person name="Dao M."/>
            <person name="Davis C."/>
            <person name="Chacko J."/>
            <person name="Dinh H."/>
            <person name="Dugan-Rocha S."/>
            <person name="Fowler G."/>
            <person name="Garner T.T."/>
            <person name="Garnes J."/>
            <person name="Gnirke A."/>
            <person name="Hawes A."/>
            <person name="Hernandez J."/>
            <person name="Hines S."/>
            <person name="Holder M."/>
            <person name="Hume J."/>
            <person name="Jhangiani S.N."/>
            <person name="Joshi V."/>
            <person name="Khan Z.M."/>
            <person name="Jackson L."/>
            <person name="Kovar C."/>
            <person name="Kowis A."/>
            <person name="Lee S."/>
            <person name="Lewis L.R."/>
            <person name="Margolis J."/>
            <person name="Morgan M."/>
            <person name="Nazareth L.V."/>
            <person name="Nguyen N."/>
            <person name="Okwuonu G."/>
            <person name="Parker D."/>
            <person name="Richards S."/>
            <person name="Ruiz S.J."/>
            <person name="Santibanez J."/>
            <person name="Savard J."/>
            <person name="Scherer S.E."/>
            <person name="Schneider B."/>
            <person name="Sodergren E."/>
            <person name="Tautz D."/>
            <person name="Vattahil S."/>
            <person name="Villasana D."/>
            <person name="White C.S."/>
            <person name="Wright R."/>
            <person name="Park Y."/>
            <person name="Beeman R.W."/>
            <person name="Lord J."/>
            <person name="Oppert B."/>
            <person name="Lorenzen M."/>
            <person name="Brown S."/>
            <person name="Wang L."/>
            <person name="Savard J."/>
            <person name="Tautz D."/>
            <person name="Richards S."/>
            <person name="Weinstock G."/>
            <person name="Gibbs R.A."/>
            <person name="Liu Y."/>
            <person name="Worley K."/>
            <person name="Weinstock G."/>
            <person name="Elsik C.G."/>
            <person name="Reese J.T."/>
            <person name="Elhaik E."/>
            <person name="Landan G."/>
            <person name="Graur D."/>
            <person name="Arensburger P."/>
            <person name="Atkinson P."/>
            <person name="Beeman R.W."/>
            <person name="Beidler J."/>
            <person name="Brown S.J."/>
            <person name="Demuth J.P."/>
            <person name="Drury D.W."/>
            <person name="Du Y.Z."/>
            <person name="Fujiwara H."/>
            <person name="Lorenzen M."/>
            <person name="Maselli V."/>
            <person name="Osanai M."/>
            <person name="Park Y."/>
            <person name="Robertson H.M."/>
            <person name="Tu Z."/>
            <person name="Wang J.J."/>
            <person name="Wang S."/>
            <person name="Richards S."/>
            <person name="Song H."/>
            <person name="Zhang L."/>
            <person name="Sodergren E."/>
            <person name="Werner D."/>
            <person name="Stanke M."/>
            <person name="Morgenstern B."/>
            <person name="Solovyev V."/>
            <person name="Kosarev P."/>
            <person name="Brown G."/>
            <person name="Chen H.C."/>
            <person name="Ermolaeva O."/>
            <person name="Hlavina W."/>
            <person name="Kapustin Y."/>
            <person name="Kiryutin B."/>
            <person name="Kitts P."/>
            <person name="Maglott D."/>
            <person name="Pruitt K."/>
            <person name="Sapojnikov V."/>
            <person name="Souvorov A."/>
            <person name="Mackey A.J."/>
            <person name="Waterhouse R.M."/>
            <person name="Wyder S."/>
            <person name="Zdobnov E.M."/>
            <person name="Zdobnov E.M."/>
            <person name="Wyder S."/>
            <person name="Kriventseva E.V."/>
            <person name="Kadowaki T."/>
            <person name="Bork P."/>
            <person name="Aranda M."/>
            <person name="Bao R."/>
            <person name="Beermann A."/>
            <person name="Berns N."/>
            <person name="Bolognesi R."/>
            <person name="Bonneton F."/>
            <person name="Bopp D."/>
            <person name="Brown S.J."/>
            <person name="Bucher G."/>
            <person name="Butts T."/>
            <person name="Chaumot A."/>
            <person name="Denell R.E."/>
            <person name="Ferrier D.E."/>
            <person name="Friedrich M."/>
            <person name="Gordon C.M."/>
            <person name="Jindra M."/>
            <person name="Klingler M."/>
            <person name="Lan Q."/>
            <person name="Lattorff H.M."/>
            <person name="Laudet V."/>
            <person name="von Levetsow C."/>
            <person name="Liu Z."/>
            <person name="Lutz R."/>
            <person name="Lynch J.A."/>
            <person name="da Fonseca R.N."/>
            <person name="Posnien N."/>
            <person name="Reuter R."/>
            <person name="Roth S."/>
            <person name="Savard J."/>
            <person name="Schinko J.B."/>
            <person name="Schmitt C."/>
            <person name="Schoppmeier M."/>
            <person name="Schroder R."/>
            <person name="Shippy T.D."/>
            <person name="Simonnet F."/>
            <person name="Marques-Souza H."/>
            <person name="Tautz D."/>
            <person name="Tomoyasu Y."/>
            <person name="Trauner J."/>
            <person name="Van der Zee M."/>
            <person name="Vervoort M."/>
            <person name="Wittkopp N."/>
            <person name="Wimmer E.A."/>
            <person name="Yang X."/>
            <person name="Jones A.K."/>
            <person name="Sattelle D.B."/>
            <person name="Ebert P.R."/>
            <person name="Nelson D."/>
            <person name="Scott J.G."/>
            <person name="Beeman R.W."/>
            <person name="Muthukrishnan S."/>
            <person name="Kramer K.J."/>
            <person name="Arakane Y."/>
            <person name="Beeman R.W."/>
            <person name="Zhu Q."/>
            <person name="Hogenkamp D."/>
            <person name="Dixit R."/>
            <person name="Oppert B."/>
            <person name="Jiang H."/>
            <person name="Zou Z."/>
            <person name="Marshall J."/>
            <person name="Elpidina E."/>
            <person name="Vinokurov K."/>
            <person name="Oppert C."/>
            <person name="Zou Z."/>
            <person name="Evans J."/>
            <person name="Lu Z."/>
            <person name="Zhao P."/>
            <person name="Sumathipala N."/>
            <person name="Altincicek B."/>
            <person name="Vilcinskas A."/>
            <person name="Williams M."/>
            <person name="Hultmark D."/>
            <person name="Hetru C."/>
            <person name="Jiang H."/>
            <person name="Grimmelikhuijzen C.J."/>
            <person name="Hauser F."/>
            <person name="Cazzamali G."/>
            <person name="Williamson M."/>
            <person name="Park Y."/>
            <person name="Li B."/>
            <person name="Tanaka Y."/>
            <person name="Predel R."/>
            <person name="Neupert S."/>
            <person name="Schachtner J."/>
            <person name="Verleyen P."/>
            <person name="Raible F."/>
            <person name="Bork P."/>
            <person name="Friedrich M."/>
            <person name="Walden K.K."/>
            <person name="Robertson H.M."/>
            <person name="Angeli S."/>
            <person name="Foret S."/>
            <person name="Bucher G."/>
            <person name="Schuetz S."/>
            <person name="Maleszka R."/>
            <person name="Wimmer E.A."/>
            <person name="Beeman R.W."/>
            <person name="Lorenzen M."/>
            <person name="Tomoyasu Y."/>
            <person name="Miller S.C."/>
            <person name="Grossmann D."/>
            <person name="Bucher G."/>
        </authorList>
    </citation>
    <scope>NUCLEOTIDE SEQUENCE [LARGE SCALE GENOMIC DNA]</scope>
    <source>
        <strain evidence="2 3">Georgia GA2</strain>
    </source>
</reference>
<keyword evidence="3" id="KW-1185">Reference proteome</keyword>
<feature type="transmembrane region" description="Helical" evidence="1">
    <location>
        <begin position="34"/>
        <end position="56"/>
    </location>
</feature>
<name>D2A170_TRICA</name>
<dbReference type="Proteomes" id="UP000007266">
    <property type="component" value="Linkage group 4"/>
</dbReference>
<reference evidence="2 3" key="2">
    <citation type="journal article" date="2010" name="Nucleic Acids Res.">
        <title>BeetleBase in 2010: revisions to provide comprehensive genomic information for Tribolium castaneum.</title>
        <authorList>
            <person name="Kim H.S."/>
            <person name="Murphy T."/>
            <person name="Xia J."/>
            <person name="Caragea D."/>
            <person name="Park Y."/>
            <person name="Beeman R.W."/>
            <person name="Lorenzen M.D."/>
            <person name="Butcher S."/>
            <person name="Manak J.R."/>
            <person name="Brown S.J."/>
        </authorList>
    </citation>
    <scope>GENOME REANNOTATION</scope>
    <source>
        <strain evidence="2 3">Georgia GA2</strain>
    </source>
</reference>
<evidence type="ECO:0000256" key="1">
    <source>
        <dbReference type="SAM" id="Phobius"/>
    </source>
</evidence>
<dbReference type="EMBL" id="KQ971338">
    <property type="protein sequence ID" value="EFA02624.1"/>
    <property type="molecule type" value="Genomic_DNA"/>
</dbReference>
<dbReference type="AlphaFoldDB" id="D2A170"/>
<organism evidence="2 3">
    <name type="scientific">Tribolium castaneum</name>
    <name type="common">Red flour beetle</name>
    <dbReference type="NCBI Taxonomy" id="7070"/>
    <lineage>
        <taxon>Eukaryota</taxon>
        <taxon>Metazoa</taxon>
        <taxon>Ecdysozoa</taxon>
        <taxon>Arthropoda</taxon>
        <taxon>Hexapoda</taxon>
        <taxon>Insecta</taxon>
        <taxon>Pterygota</taxon>
        <taxon>Neoptera</taxon>
        <taxon>Endopterygota</taxon>
        <taxon>Coleoptera</taxon>
        <taxon>Polyphaga</taxon>
        <taxon>Cucujiformia</taxon>
        <taxon>Tenebrionidae</taxon>
        <taxon>Tenebrionidae incertae sedis</taxon>
        <taxon>Tribolium</taxon>
    </lineage>
</organism>
<proteinExistence type="predicted"/>
<dbReference type="HOGENOM" id="CLU_2561262_0_0_1"/>
<gene>
    <name evidence="2" type="primary">GLEAN_08344</name>
    <name evidence="2" type="ORF">TcasGA2_TC008344</name>
</gene>
<evidence type="ECO:0000313" key="3">
    <source>
        <dbReference type="Proteomes" id="UP000007266"/>
    </source>
</evidence>
<dbReference type="InParanoid" id="D2A170"/>
<evidence type="ECO:0000313" key="2">
    <source>
        <dbReference type="EMBL" id="EFA02624.1"/>
    </source>
</evidence>
<keyword evidence="1" id="KW-0472">Membrane</keyword>
<keyword evidence="1" id="KW-0812">Transmembrane</keyword>
<accession>D2A170</accession>
<keyword evidence="1" id="KW-1133">Transmembrane helix</keyword>